<reference evidence="1 2" key="1">
    <citation type="journal article" date="2019" name="Plant Biotechnol. J.">
        <title>The red bayberry genome and genetic basis of sex determination.</title>
        <authorList>
            <person name="Jia H.M."/>
            <person name="Jia H.J."/>
            <person name="Cai Q.L."/>
            <person name="Wang Y."/>
            <person name="Zhao H.B."/>
            <person name="Yang W.F."/>
            <person name="Wang G.Y."/>
            <person name="Li Y.H."/>
            <person name="Zhan D.L."/>
            <person name="Shen Y.T."/>
            <person name="Niu Q.F."/>
            <person name="Chang L."/>
            <person name="Qiu J."/>
            <person name="Zhao L."/>
            <person name="Xie H.B."/>
            <person name="Fu W.Y."/>
            <person name="Jin J."/>
            <person name="Li X.W."/>
            <person name="Jiao Y."/>
            <person name="Zhou C.C."/>
            <person name="Tu T."/>
            <person name="Chai C.Y."/>
            <person name="Gao J.L."/>
            <person name="Fan L.J."/>
            <person name="van de Weg E."/>
            <person name="Wang J.Y."/>
            <person name="Gao Z.S."/>
        </authorList>
    </citation>
    <scope>NUCLEOTIDE SEQUENCE [LARGE SCALE GENOMIC DNA]</scope>
    <source>
        <tissue evidence="1">Leaves</tissue>
    </source>
</reference>
<dbReference type="EMBL" id="RXIC02000021">
    <property type="protein sequence ID" value="KAB1218975.1"/>
    <property type="molecule type" value="Genomic_DNA"/>
</dbReference>
<evidence type="ECO:0000313" key="2">
    <source>
        <dbReference type="Proteomes" id="UP000516437"/>
    </source>
</evidence>
<comment type="caution">
    <text evidence="1">The sequence shown here is derived from an EMBL/GenBank/DDBJ whole genome shotgun (WGS) entry which is preliminary data.</text>
</comment>
<gene>
    <name evidence="1" type="ORF">CJ030_MR3G015109</name>
</gene>
<protein>
    <submittedName>
        <fullName evidence="1">Uncharacterized protein</fullName>
    </submittedName>
</protein>
<keyword evidence="2" id="KW-1185">Reference proteome</keyword>
<accession>A0A6A1W1K6</accession>
<sequence length="62" mass="7372">MFKKLNKLIHERKNSNRTCKSWWKTVTVERTAKYLKVDDNLVKCVLEGNSLLANIFVELEFQ</sequence>
<evidence type="ECO:0000313" key="1">
    <source>
        <dbReference type="EMBL" id="KAB1218975.1"/>
    </source>
</evidence>
<organism evidence="1 2">
    <name type="scientific">Morella rubra</name>
    <name type="common">Chinese bayberry</name>
    <dbReference type="NCBI Taxonomy" id="262757"/>
    <lineage>
        <taxon>Eukaryota</taxon>
        <taxon>Viridiplantae</taxon>
        <taxon>Streptophyta</taxon>
        <taxon>Embryophyta</taxon>
        <taxon>Tracheophyta</taxon>
        <taxon>Spermatophyta</taxon>
        <taxon>Magnoliopsida</taxon>
        <taxon>eudicotyledons</taxon>
        <taxon>Gunneridae</taxon>
        <taxon>Pentapetalae</taxon>
        <taxon>rosids</taxon>
        <taxon>fabids</taxon>
        <taxon>Fagales</taxon>
        <taxon>Myricaceae</taxon>
        <taxon>Morella</taxon>
    </lineage>
</organism>
<dbReference type="AlphaFoldDB" id="A0A6A1W1K6"/>
<name>A0A6A1W1K6_9ROSI</name>
<dbReference type="Proteomes" id="UP000516437">
    <property type="component" value="Chromosome 3"/>
</dbReference>
<proteinExistence type="predicted"/>